<name>A0A934VM14_9BACT</name>
<comment type="function">
    <text evidence="5">Methyltransferase required for the conversion of demethylmenaquinol (DMKH2) to menaquinol (MKH2).</text>
</comment>
<keyword evidence="6" id="KW-0830">Ubiquinone</keyword>
<reference evidence="6" key="1">
    <citation type="submission" date="2021-01" db="EMBL/GenBank/DDBJ databases">
        <title>Modified the classification status of verrucomicrobia.</title>
        <authorList>
            <person name="Feng X."/>
        </authorList>
    </citation>
    <scope>NUCLEOTIDE SEQUENCE</scope>
    <source>
        <strain evidence="6">KCTC 12986</strain>
    </source>
</reference>
<dbReference type="SUPFAM" id="SSF53335">
    <property type="entry name" value="S-adenosyl-L-methionine-dependent methyltransferases"/>
    <property type="match status" value="1"/>
</dbReference>
<evidence type="ECO:0000256" key="3">
    <source>
        <dbReference type="ARBA" id="ARBA00022679"/>
    </source>
</evidence>
<sequence length="236" mass="25127">MAEGRDKAGVGGQDASYVREAFAKIADRYVVTNHVLSAGTDILWRKKVARQVASWQPQRILDVACGTGDLALEMQRACPAAELVATDFCPEMLAHATRRGVGETQVADAMDLPFVDGAFDVVTVAFGLRNMADWAGGLREMARVAQGGRVVVLDFSLPKGPLAKPYGFYLDRVLPKIAGLLTGQGQAFEYLAGSIEKFPSGPDMVALFESCGLREVTAKPLSGGIASLYTGFSPAP</sequence>
<dbReference type="CDD" id="cd02440">
    <property type="entry name" value="AdoMet_MTases"/>
    <property type="match status" value="1"/>
</dbReference>
<dbReference type="InterPro" id="IPR004033">
    <property type="entry name" value="UbiE/COQ5_MeTrFase"/>
</dbReference>
<feature type="binding site" evidence="5">
    <location>
        <position position="87"/>
    </location>
    <ligand>
        <name>S-adenosyl-L-methionine</name>
        <dbReference type="ChEBI" id="CHEBI:59789"/>
    </ligand>
</feature>
<dbReference type="PROSITE" id="PS51608">
    <property type="entry name" value="SAM_MT_UBIE"/>
    <property type="match status" value="1"/>
</dbReference>
<keyword evidence="4 5" id="KW-0949">S-adenosyl-L-methionine</keyword>
<gene>
    <name evidence="5" type="primary">menG</name>
    <name evidence="6" type="ORF">JIN78_05335</name>
</gene>
<comment type="caution">
    <text evidence="5">Lacks conserved residue(s) required for the propagation of feature annotation.</text>
</comment>
<dbReference type="NCBIfam" id="TIGR01934">
    <property type="entry name" value="MenG_MenH_UbiE"/>
    <property type="match status" value="1"/>
</dbReference>
<evidence type="ECO:0000313" key="6">
    <source>
        <dbReference type="EMBL" id="MBK1833480.1"/>
    </source>
</evidence>
<dbReference type="HAMAP" id="MF_01813">
    <property type="entry name" value="MenG_UbiE_methyltr"/>
    <property type="match status" value="1"/>
</dbReference>
<dbReference type="Proteomes" id="UP000604083">
    <property type="component" value="Unassembled WGS sequence"/>
</dbReference>
<evidence type="ECO:0000256" key="1">
    <source>
        <dbReference type="ARBA" id="ARBA00022428"/>
    </source>
</evidence>
<dbReference type="GO" id="GO:0032259">
    <property type="term" value="P:methylation"/>
    <property type="evidence" value="ECO:0007669"/>
    <property type="project" value="UniProtKB-KW"/>
</dbReference>
<dbReference type="EMBL" id="JAENIO010000009">
    <property type="protein sequence ID" value="MBK1833480.1"/>
    <property type="molecule type" value="Genomic_DNA"/>
</dbReference>
<dbReference type="Pfam" id="PF01209">
    <property type="entry name" value="Ubie_methyltran"/>
    <property type="match status" value="1"/>
</dbReference>
<comment type="caution">
    <text evidence="6">The sequence shown here is derived from an EMBL/GenBank/DDBJ whole genome shotgun (WGS) entry which is preliminary data.</text>
</comment>
<evidence type="ECO:0000256" key="5">
    <source>
        <dbReference type="HAMAP-Rule" id="MF_01813"/>
    </source>
</evidence>
<feature type="binding site" evidence="5">
    <location>
        <begin position="108"/>
        <end position="109"/>
    </location>
    <ligand>
        <name>S-adenosyl-L-methionine</name>
        <dbReference type="ChEBI" id="CHEBI:59789"/>
    </ligand>
</feature>
<dbReference type="GO" id="GO:0009234">
    <property type="term" value="P:menaquinone biosynthetic process"/>
    <property type="evidence" value="ECO:0007669"/>
    <property type="project" value="UniProtKB-UniRule"/>
</dbReference>
<dbReference type="EC" id="2.1.1.163" evidence="5"/>
<dbReference type="RefSeq" id="WP_200390913.1">
    <property type="nucleotide sequence ID" value="NZ_JAENIO010000009.1"/>
</dbReference>
<comment type="catalytic activity">
    <reaction evidence="5">
        <text>a 2-demethylmenaquinol + S-adenosyl-L-methionine = a menaquinol + S-adenosyl-L-homocysteine + H(+)</text>
        <dbReference type="Rhea" id="RHEA:42640"/>
        <dbReference type="Rhea" id="RHEA-COMP:9539"/>
        <dbReference type="Rhea" id="RHEA-COMP:9563"/>
        <dbReference type="ChEBI" id="CHEBI:15378"/>
        <dbReference type="ChEBI" id="CHEBI:18151"/>
        <dbReference type="ChEBI" id="CHEBI:55437"/>
        <dbReference type="ChEBI" id="CHEBI:57856"/>
        <dbReference type="ChEBI" id="CHEBI:59789"/>
        <dbReference type="EC" id="2.1.1.163"/>
    </reaction>
</comment>
<comment type="pathway">
    <text evidence="5">Quinol/quinone metabolism; menaquinone biosynthesis; menaquinol from 1,4-dihydroxy-2-naphthoate: step 2/2.</text>
</comment>
<comment type="similarity">
    <text evidence="5">Belongs to the class I-like SAM-binding methyltransferase superfamily. MenG/UbiE family.</text>
</comment>
<dbReference type="AlphaFoldDB" id="A0A934VM14"/>
<protein>
    <recommendedName>
        <fullName evidence="5">Demethylmenaquinone methyltransferase</fullName>
        <ecNumber evidence="5">2.1.1.163</ecNumber>
    </recommendedName>
</protein>
<keyword evidence="2 5" id="KW-0489">Methyltransferase</keyword>
<accession>A0A934VM14</accession>
<keyword evidence="3 5" id="KW-0808">Transferase</keyword>
<dbReference type="Gene3D" id="3.40.50.150">
    <property type="entry name" value="Vaccinia Virus protein VP39"/>
    <property type="match status" value="1"/>
</dbReference>
<keyword evidence="7" id="KW-1185">Reference proteome</keyword>
<dbReference type="PANTHER" id="PTHR43591">
    <property type="entry name" value="METHYLTRANSFERASE"/>
    <property type="match status" value="1"/>
</dbReference>
<proteinExistence type="inferred from homology"/>
<evidence type="ECO:0000313" key="7">
    <source>
        <dbReference type="Proteomes" id="UP000604083"/>
    </source>
</evidence>
<evidence type="ECO:0000256" key="2">
    <source>
        <dbReference type="ARBA" id="ARBA00022603"/>
    </source>
</evidence>
<organism evidence="6 7">
    <name type="scientific">Roseibacillus ishigakijimensis</name>
    <dbReference type="NCBI Taxonomy" id="454146"/>
    <lineage>
        <taxon>Bacteria</taxon>
        <taxon>Pseudomonadati</taxon>
        <taxon>Verrucomicrobiota</taxon>
        <taxon>Verrucomicrobiia</taxon>
        <taxon>Verrucomicrobiales</taxon>
        <taxon>Verrucomicrobiaceae</taxon>
        <taxon>Roseibacillus</taxon>
    </lineage>
</organism>
<feature type="binding site" evidence="5">
    <location>
        <position position="67"/>
    </location>
    <ligand>
        <name>S-adenosyl-L-methionine</name>
        <dbReference type="ChEBI" id="CHEBI:59789"/>
    </ligand>
</feature>
<keyword evidence="1 5" id="KW-0474">Menaquinone biosynthesis</keyword>
<evidence type="ECO:0000256" key="4">
    <source>
        <dbReference type="ARBA" id="ARBA00022691"/>
    </source>
</evidence>
<dbReference type="InterPro" id="IPR029063">
    <property type="entry name" value="SAM-dependent_MTases_sf"/>
</dbReference>
<dbReference type="GO" id="GO:0043770">
    <property type="term" value="F:demethylmenaquinone methyltransferase activity"/>
    <property type="evidence" value="ECO:0007669"/>
    <property type="project" value="UniProtKB-UniRule"/>
</dbReference>
<dbReference type="PANTHER" id="PTHR43591:SF24">
    <property type="entry name" value="2-METHOXY-6-POLYPRENYL-1,4-BENZOQUINOL METHYLASE, MITOCHONDRIAL"/>
    <property type="match status" value="1"/>
</dbReference>